<comment type="caution">
    <text evidence="1">The sequence shown here is derived from an EMBL/GenBank/DDBJ whole genome shotgun (WGS) entry which is preliminary data.</text>
</comment>
<evidence type="ECO:0008006" key="3">
    <source>
        <dbReference type="Google" id="ProtNLM"/>
    </source>
</evidence>
<reference evidence="1 2" key="1">
    <citation type="submission" date="2023-09" db="EMBL/GenBank/DDBJ databases">
        <title>Novel taxa isolated from Blanes Bay.</title>
        <authorList>
            <person name="Rey-Velasco X."/>
            <person name="Lucena T."/>
        </authorList>
    </citation>
    <scope>NUCLEOTIDE SEQUENCE [LARGE SCALE GENOMIC DNA]</scope>
    <source>
        <strain evidence="1 2">S356</strain>
    </source>
</reference>
<dbReference type="RefSeq" id="WP_349240284.1">
    <property type="nucleotide sequence ID" value="NZ_JAVTTO010000001.1"/>
</dbReference>
<protein>
    <recommendedName>
        <fullName evidence="3">Hemerythrin-like domain-containing protein</fullName>
    </recommendedName>
</protein>
<gene>
    <name evidence="1" type="ORF">RQM59_01490</name>
</gene>
<sequence>MKTHKWQLRYVEWLSAEEMYEASKNWESELGFIHDEQLFFEHLLQKIITAIPNPSESISELELIGKLEPLKKECNVLYSEVISHQEKLSSLVDGVHLHTNEAEQKQVHYELMDIVGRFYLGHQQFKKRLFAVIKSQLKVTATK</sequence>
<name>A0ABU3LBI5_9FLAO</name>
<evidence type="ECO:0000313" key="2">
    <source>
        <dbReference type="Proteomes" id="UP001257277"/>
    </source>
</evidence>
<evidence type="ECO:0000313" key="1">
    <source>
        <dbReference type="EMBL" id="MDT7831030.1"/>
    </source>
</evidence>
<accession>A0ABU3LBI5</accession>
<proteinExistence type="predicted"/>
<organism evidence="1 2">
    <name type="scientific">Asprobacillus argus</name>
    <dbReference type="NCBI Taxonomy" id="3076534"/>
    <lineage>
        <taxon>Bacteria</taxon>
        <taxon>Pseudomonadati</taxon>
        <taxon>Bacteroidota</taxon>
        <taxon>Flavobacteriia</taxon>
        <taxon>Flavobacteriales</taxon>
        <taxon>Flavobacteriaceae</taxon>
        <taxon>Asprobacillus</taxon>
    </lineage>
</organism>
<dbReference type="Proteomes" id="UP001257277">
    <property type="component" value="Unassembled WGS sequence"/>
</dbReference>
<dbReference type="EMBL" id="JAVTTO010000001">
    <property type="protein sequence ID" value="MDT7831030.1"/>
    <property type="molecule type" value="Genomic_DNA"/>
</dbReference>
<keyword evidence="2" id="KW-1185">Reference proteome</keyword>